<dbReference type="Proteomes" id="UP000735302">
    <property type="component" value="Unassembled WGS sequence"/>
</dbReference>
<feature type="compositionally biased region" description="Polar residues" evidence="1">
    <location>
        <begin position="1"/>
        <end position="13"/>
    </location>
</feature>
<dbReference type="PANTHER" id="PTHR12242:SF45">
    <property type="entry name" value="MARVEL DOMAIN-CONTAINING PROTEIN"/>
    <property type="match status" value="1"/>
</dbReference>
<protein>
    <submittedName>
        <fullName evidence="3">Protein rolling stone</fullName>
    </submittedName>
</protein>
<dbReference type="Pfam" id="PF21534">
    <property type="entry name" value="Rost"/>
    <property type="match status" value="1"/>
</dbReference>
<evidence type="ECO:0000256" key="2">
    <source>
        <dbReference type="SAM" id="Phobius"/>
    </source>
</evidence>
<evidence type="ECO:0000256" key="1">
    <source>
        <dbReference type="SAM" id="MobiDB-lite"/>
    </source>
</evidence>
<dbReference type="InterPro" id="IPR049352">
    <property type="entry name" value="Rost"/>
</dbReference>
<evidence type="ECO:0000313" key="3">
    <source>
        <dbReference type="EMBL" id="GFN88950.1"/>
    </source>
</evidence>
<dbReference type="GO" id="GO:0016020">
    <property type="term" value="C:membrane"/>
    <property type="evidence" value="ECO:0007669"/>
    <property type="project" value="TreeGrafter"/>
</dbReference>
<accession>A0AAV3YZH7</accession>
<keyword evidence="2" id="KW-0472">Membrane</keyword>
<reference evidence="3 4" key="1">
    <citation type="journal article" date="2021" name="Elife">
        <title>Chloroplast acquisition without the gene transfer in kleptoplastic sea slugs, Plakobranchus ocellatus.</title>
        <authorList>
            <person name="Maeda T."/>
            <person name="Takahashi S."/>
            <person name="Yoshida T."/>
            <person name="Shimamura S."/>
            <person name="Takaki Y."/>
            <person name="Nagai Y."/>
            <person name="Toyoda A."/>
            <person name="Suzuki Y."/>
            <person name="Arimoto A."/>
            <person name="Ishii H."/>
            <person name="Satoh N."/>
            <person name="Nishiyama T."/>
            <person name="Hasebe M."/>
            <person name="Maruyama T."/>
            <person name="Minagawa J."/>
            <person name="Obokata J."/>
            <person name="Shigenobu S."/>
        </authorList>
    </citation>
    <scope>NUCLEOTIDE SEQUENCE [LARGE SCALE GENOMIC DNA]</scope>
</reference>
<keyword evidence="2" id="KW-1133">Transmembrane helix</keyword>
<proteinExistence type="predicted"/>
<feature type="transmembrane region" description="Helical" evidence="2">
    <location>
        <begin position="81"/>
        <end position="102"/>
    </location>
</feature>
<name>A0AAV3YZH7_9GAST</name>
<organism evidence="3 4">
    <name type="scientific">Plakobranchus ocellatus</name>
    <dbReference type="NCBI Taxonomy" id="259542"/>
    <lineage>
        <taxon>Eukaryota</taxon>
        <taxon>Metazoa</taxon>
        <taxon>Spiralia</taxon>
        <taxon>Lophotrochozoa</taxon>
        <taxon>Mollusca</taxon>
        <taxon>Gastropoda</taxon>
        <taxon>Heterobranchia</taxon>
        <taxon>Euthyneura</taxon>
        <taxon>Panpulmonata</taxon>
        <taxon>Sacoglossa</taxon>
        <taxon>Placobranchoidea</taxon>
        <taxon>Plakobranchidae</taxon>
        <taxon>Plakobranchus</taxon>
    </lineage>
</organism>
<feature type="transmembrane region" description="Helical" evidence="2">
    <location>
        <begin position="52"/>
        <end position="75"/>
    </location>
</feature>
<dbReference type="PANTHER" id="PTHR12242">
    <property type="entry name" value="OS02G0130600 PROTEIN-RELATED"/>
    <property type="match status" value="1"/>
</dbReference>
<evidence type="ECO:0000313" key="4">
    <source>
        <dbReference type="Proteomes" id="UP000735302"/>
    </source>
</evidence>
<comment type="caution">
    <text evidence="3">The sequence shown here is derived from an EMBL/GenBank/DDBJ whole genome shotgun (WGS) entry which is preliminary data.</text>
</comment>
<keyword evidence="4" id="KW-1185">Reference proteome</keyword>
<feature type="transmembrane region" description="Helical" evidence="2">
    <location>
        <begin position="109"/>
        <end position="132"/>
    </location>
</feature>
<keyword evidence="2" id="KW-0812">Transmembrane</keyword>
<dbReference type="AlphaFoldDB" id="A0AAV3YZH7"/>
<dbReference type="EMBL" id="BLXT01001882">
    <property type="protein sequence ID" value="GFN88950.1"/>
    <property type="molecule type" value="Genomic_DNA"/>
</dbReference>
<feature type="region of interest" description="Disordered" evidence="1">
    <location>
        <begin position="1"/>
        <end position="20"/>
    </location>
</feature>
<gene>
    <name evidence="3" type="ORF">PoB_001545600</name>
</gene>
<feature type="transmembrane region" description="Helical" evidence="2">
    <location>
        <begin position="152"/>
        <end position="174"/>
    </location>
</feature>
<sequence>MESTIELTNSKNTLKLPEEEEEKPLCNSQYQDAEANFGIGKKAQPLAWYFKISWILSDIVTPSAPIVSIVYFGAIYRGGPLGVSSVNVHILNFVFVLIDQLVCARPVKLLHIVTPVAFSAIYTVFNLVYWLFDRVEHVLYRGVIDWNDPGLSLRSIAFMSFILLSLVIIFWFLLYRLKLWLFSKLYGRI</sequence>